<feature type="region of interest" description="Disordered" evidence="1">
    <location>
        <begin position="1"/>
        <end position="38"/>
    </location>
</feature>
<accession>A0A4R6YL51</accession>
<dbReference type="EMBL" id="SNZH01000023">
    <property type="protein sequence ID" value="TDR37827.1"/>
    <property type="molecule type" value="Genomic_DNA"/>
</dbReference>
<keyword evidence="3" id="KW-1185">Reference proteome</keyword>
<feature type="compositionally biased region" description="Low complexity" evidence="1">
    <location>
        <begin position="11"/>
        <end position="26"/>
    </location>
</feature>
<name>A0A4R6YL51_9GAMM</name>
<evidence type="ECO:0000256" key="1">
    <source>
        <dbReference type="SAM" id="MobiDB-lite"/>
    </source>
</evidence>
<evidence type="ECO:0000313" key="2">
    <source>
        <dbReference type="EMBL" id="TDR37827.1"/>
    </source>
</evidence>
<gene>
    <name evidence="2" type="ORF">DFR29_1231</name>
</gene>
<proteinExistence type="predicted"/>
<feature type="compositionally biased region" description="Polar residues" evidence="1">
    <location>
        <begin position="134"/>
        <end position="151"/>
    </location>
</feature>
<evidence type="ECO:0000313" key="3">
    <source>
        <dbReference type="Proteomes" id="UP000295293"/>
    </source>
</evidence>
<comment type="caution">
    <text evidence="2">The sequence shown here is derived from an EMBL/GenBank/DDBJ whole genome shotgun (WGS) entry which is preliminary data.</text>
</comment>
<organism evidence="2 3">
    <name type="scientific">Tahibacter aquaticus</name>
    <dbReference type="NCBI Taxonomy" id="520092"/>
    <lineage>
        <taxon>Bacteria</taxon>
        <taxon>Pseudomonadati</taxon>
        <taxon>Pseudomonadota</taxon>
        <taxon>Gammaproteobacteria</taxon>
        <taxon>Lysobacterales</taxon>
        <taxon>Rhodanobacteraceae</taxon>
        <taxon>Tahibacter</taxon>
    </lineage>
</organism>
<reference evidence="2 3" key="1">
    <citation type="submission" date="2019-03" db="EMBL/GenBank/DDBJ databases">
        <title>Genomic Encyclopedia of Type Strains, Phase IV (KMG-IV): sequencing the most valuable type-strain genomes for metagenomic binning, comparative biology and taxonomic classification.</title>
        <authorList>
            <person name="Goeker M."/>
        </authorList>
    </citation>
    <scope>NUCLEOTIDE SEQUENCE [LARGE SCALE GENOMIC DNA]</scope>
    <source>
        <strain evidence="2 3">DSM 21667</strain>
    </source>
</reference>
<sequence length="168" mass="18076">MEASATRSRSTKATKPASKKAATPPAENSRQSTGRRAMQRRIDNDYLDGKPVSAAARGATVATKVDRVALLGLNHVVDPDAGIEDLMTEVICHLQAAHQIGELVSAELYDVGSQMAANPRDASVSVRHNHLLHSPTSRDSQRQRCGSSSAMRRSGCVGRRVNTSLRYA</sequence>
<dbReference type="AlphaFoldDB" id="A0A4R6YL51"/>
<feature type="region of interest" description="Disordered" evidence="1">
    <location>
        <begin position="131"/>
        <end position="154"/>
    </location>
</feature>
<dbReference type="Proteomes" id="UP000295293">
    <property type="component" value="Unassembled WGS sequence"/>
</dbReference>
<protein>
    <submittedName>
        <fullName evidence="2">Uncharacterized protein</fullName>
    </submittedName>
</protein>